<gene>
    <name evidence="1" type="ORF">P0Y53_15680</name>
</gene>
<organism evidence="1 2">
    <name type="scientific">Candidatus Pseudobacter hemicellulosilyticus</name>
    <dbReference type="NCBI Taxonomy" id="3121375"/>
    <lineage>
        <taxon>Bacteria</taxon>
        <taxon>Pseudomonadati</taxon>
        <taxon>Bacteroidota</taxon>
        <taxon>Chitinophagia</taxon>
        <taxon>Chitinophagales</taxon>
        <taxon>Chitinophagaceae</taxon>
        <taxon>Pseudobacter</taxon>
    </lineage>
</organism>
<accession>A0AAJ5WQ07</accession>
<dbReference type="AlphaFoldDB" id="A0AAJ5WQ07"/>
<protein>
    <submittedName>
        <fullName evidence="1">Uncharacterized protein</fullName>
    </submittedName>
</protein>
<evidence type="ECO:0000313" key="1">
    <source>
        <dbReference type="EMBL" id="WEK33929.1"/>
    </source>
</evidence>
<dbReference type="EMBL" id="CP119311">
    <property type="protein sequence ID" value="WEK33929.1"/>
    <property type="molecule type" value="Genomic_DNA"/>
</dbReference>
<reference evidence="1" key="1">
    <citation type="submission" date="2023-03" db="EMBL/GenBank/DDBJ databases">
        <title>Andean soil-derived lignocellulolytic bacterial consortium as a source of novel taxa and putative plastic-active enzymes.</title>
        <authorList>
            <person name="Diaz-Garcia L."/>
            <person name="Chuvochina M."/>
            <person name="Feuerriegel G."/>
            <person name="Bunk B."/>
            <person name="Sproer C."/>
            <person name="Streit W.R."/>
            <person name="Rodriguez L.M."/>
            <person name="Overmann J."/>
            <person name="Jimenez D.J."/>
        </authorList>
    </citation>
    <scope>NUCLEOTIDE SEQUENCE</scope>
    <source>
        <strain evidence="1">MAG 7</strain>
    </source>
</reference>
<dbReference type="Proteomes" id="UP001220610">
    <property type="component" value="Chromosome"/>
</dbReference>
<sequence length="72" mass="8103">MTISDKAIREIKGNNRLIARLMIAFDRSQNTIENWMAAKDIRLTTPIAVQIIAEEAGLPENEILEQPARNQG</sequence>
<proteinExistence type="predicted"/>
<evidence type="ECO:0000313" key="2">
    <source>
        <dbReference type="Proteomes" id="UP001220610"/>
    </source>
</evidence>
<name>A0AAJ5WQ07_9BACT</name>